<dbReference type="GO" id="GO:0016020">
    <property type="term" value="C:membrane"/>
    <property type="evidence" value="ECO:0007669"/>
    <property type="project" value="UniProtKB-SubCell"/>
</dbReference>
<feature type="region of interest" description="Disordered" evidence="7">
    <location>
        <begin position="1"/>
        <end position="26"/>
    </location>
</feature>
<name>A0AAD3DDA1_9STRA</name>
<keyword evidence="9" id="KW-1185">Reference proteome</keyword>
<reference evidence="8 9" key="1">
    <citation type="journal article" date="2021" name="Sci. Rep.">
        <title>The genome of the diatom Chaetoceros tenuissimus carries an ancient integrated fragment of an extant virus.</title>
        <authorList>
            <person name="Hongo Y."/>
            <person name="Kimura K."/>
            <person name="Takaki Y."/>
            <person name="Yoshida Y."/>
            <person name="Baba S."/>
            <person name="Kobayashi G."/>
            <person name="Nagasaki K."/>
            <person name="Hano T."/>
            <person name="Tomaru Y."/>
        </authorList>
    </citation>
    <scope>NUCLEOTIDE SEQUENCE [LARGE SCALE GENOMIC DNA]</scope>
    <source>
        <strain evidence="8 9">NIES-3715</strain>
    </source>
</reference>
<comment type="subcellular location">
    <subcellularLocation>
        <location evidence="1">Membrane</location>
        <topology evidence="1">Single-pass type II membrane protein</topology>
    </subcellularLocation>
</comment>
<keyword evidence="3" id="KW-0812">Transmembrane</keyword>
<evidence type="ECO:0008006" key="10">
    <source>
        <dbReference type="Google" id="ProtNLM"/>
    </source>
</evidence>
<dbReference type="GO" id="GO:0016263">
    <property type="term" value="F:glycoprotein-N-acetylgalactosamine 3-beta-galactosyltransferase activity"/>
    <property type="evidence" value="ECO:0007669"/>
    <property type="project" value="TreeGrafter"/>
</dbReference>
<comment type="caution">
    <text evidence="8">The sequence shown here is derived from an EMBL/GenBank/DDBJ whole genome shotgun (WGS) entry which is preliminary data.</text>
</comment>
<keyword evidence="6" id="KW-0472">Membrane</keyword>
<feature type="compositionally biased region" description="Basic residues" evidence="7">
    <location>
        <begin position="1"/>
        <end position="11"/>
    </location>
</feature>
<sequence>MQNRTVKKQSHKNIPSAEKRIGPNGEKGYVHNPKFSFQDLDLNSTNINHNVLCKDLNEFEEIASYRIKKQIQSDYDVSRKKISIFCAVYTYSKHKDFTKAIQETWGKKCDGLLFASDISDFESGHVHLPSNSIYGFSYKGIIQKLRVMYSYVYDNFLNDYDYFHFVGDDAYLIMENLRYFLTSKKVQMWEDRKDRYLIAGFWMSFGKMKPKDFFLAGGSGYTLSRKALKEYVEGPLQNCSIEKEGSQEDVFFTNCVKEYMTKEFIFTGDEDGSQRYHQAPLYAPLRNSVVRKSIQNMQKLTNISLILSKNDVNVISNTTIAFHQHKHPDELRRLELIFYGNYRHVCDL</sequence>
<keyword evidence="5" id="KW-1133">Transmembrane helix</keyword>
<dbReference type="InterPro" id="IPR026050">
    <property type="entry name" value="C1GALT1/C1GALT1_chp1"/>
</dbReference>
<evidence type="ECO:0000256" key="6">
    <source>
        <dbReference type="ARBA" id="ARBA00023136"/>
    </source>
</evidence>
<evidence type="ECO:0000256" key="4">
    <source>
        <dbReference type="ARBA" id="ARBA00022968"/>
    </source>
</evidence>
<evidence type="ECO:0000256" key="7">
    <source>
        <dbReference type="SAM" id="MobiDB-lite"/>
    </source>
</evidence>
<evidence type="ECO:0000256" key="2">
    <source>
        <dbReference type="ARBA" id="ARBA00006462"/>
    </source>
</evidence>
<proteinExistence type="inferred from homology"/>
<comment type="similarity">
    <text evidence="2">Belongs to the glycosyltransferase 31 family. Beta3-Gal-T subfamily.</text>
</comment>
<evidence type="ECO:0000313" key="8">
    <source>
        <dbReference type="EMBL" id="GFH62201.1"/>
    </source>
</evidence>
<organism evidence="8 9">
    <name type="scientific">Chaetoceros tenuissimus</name>
    <dbReference type="NCBI Taxonomy" id="426638"/>
    <lineage>
        <taxon>Eukaryota</taxon>
        <taxon>Sar</taxon>
        <taxon>Stramenopiles</taxon>
        <taxon>Ochrophyta</taxon>
        <taxon>Bacillariophyta</taxon>
        <taxon>Coscinodiscophyceae</taxon>
        <taxon>Chaetocerotophycidae</taxon>
        <taxon>Chaetocerotales</taxon>
        <taxon>Chaetocerotaceae</taxon>
        <taxon>Chaetoceros</taxon>
    </lineage>
</organism>
<evidence type="ECO:0000313" key="9">
    <source>
        <dbReference type="Proteomes" id="UP001054902"/>
    </source>
</evidence>
<dbReference type="Gene3D" id="3.90.550.50">
    <property type="match status" value="1"/>
</dbReference>
<protein>
    <recommendedName>
        <fullName evidence="10">N-acetylgalactosaminide beta-1,3-galactosyltransferase</fullName>
    </recommendedName>
</protein>
<accession>A0AAD3DDA1</accession>
<dbReference type="PANTHER" id="PTHR23033:SF14">
    <property type="entry name" value="GLYCOPROTEIN-N-ACETYLGALACTOSAMINE 3-BETA-GALACTOSYLTRANSFERASE 1-RELATED"/>
    <property type="match status" value="1"/>
</dbReference>
<keyword evidence="4" id="KW-0735">Signal-anchor</keyword>
<dbReference type="EMBL" id="BLLK01000082">
    <property type="protein sequence ID" value="GFH62201.1"/>
    <property type="molecule type" value="Genomic_DNA"/>
</dbReference>
<evidence type="ECO:0000256" key="5">
    <source>
        <dbReference type="ARBA" id="ARBA00022989"/>
    </source>
</evidence>
<dbReference type="AlphaFoldDB" id="A0AAD3DDA1"/>
<evidence type="ECO:0000256" key="3">
    <source>
        <dbReference type="ARBA" id="ARBA00022692"/>
    </source>
</evidence>
<evidence type="ECO:0000256" key="1">
    <source>
        <dbReference type="ARBA" id="ARBA00004606"/>
    </source>
</evidence>
<dbReference type="PANTHER" id="PTHR23033">
    <property type="entry name" value="BETA1,3-GALACTOSYLTRANSFERASE"/>
    <property type="match status" value="1"/>
</dbReference>
<dbReference type="Proteomes" id="UP001054902">
    <property type="component" value="Unassembled WGS sequence"/>
</dbReference>
<gene>
    <name evidence="8" type="ORF">CTEN210_18677</name>
</gene>